<comment type="caution">
    <text evidence="1">The sequence shown here is derived from an EMBL/GenBank/DDBJ whole genome shotgun (WGS) entry which is preliminary data.</text>
</comment>
<organism evidence="1 2">
    <name type="scientific">Suilimivivens aceti</name>
    <dbReference type="NCBI Taxonomy" id="2981774"/>
    <lineage>
        <taxon>Bacteria</taxon>
        <taxon>Bacillati</taxon>
        <taxon>Bacillota</taxon>
        <taxon>Clostridia</taxon>
        <taxon>Lachnospirales</taxon>
        <taxon>Lachnospiraceae</taxon>
        <taxon>Suilimivivens</taxon>
    </lineage>
</organism>
<keyword evidence="2" id="KW-1185">Reference proteome</keyword>
<dbReference type="Proteomes" id="UP001652432">
    <property type="component" value="Unassembled WGS sequence"/>
</dbReference>
<dbReference type="RefSeq" id="WP_118796858.1">
    <property type="nucleotide sequence ID" value="NZ_JAOQKJ010000002.1"/>
</dbReference>
<proteinExistence type="predicted"/>
<gene>
    <name evidence="1" type="ORF">OCV77_03145</name>
</gene>
<accession>A0ABT2SZU4</accession>
<reference evidence="1 2" key="1">
    <citation type="journal article" date="2021" name="ISME Commun">
        <title>Automated analysis of genomic sequences facilitates high-throughput and comprehensive description of bacteria.</title>
        <authorList>
            <person name="Hitch T.C.A."/>
        </authorList>
    </citation>
    <scope>NUCLEOTIDE SEQUENCE [LARGE SCALE GENOMIC DNA]</scope>
    <source>
        <strain evidence="1 2">Sanger_18</strain>
    </source>
</reference>
<evidence type="ECO:0000313" key="1">
    <source>
        <dbReference type="EMBL" id="MCU6743508.1"/>
    </source>
</evidence>
<sequence>MEQQDGNKVMAFDTLFSTNHIAMLKILLSCLDYQAQKSMAVYIKFLELQYTIHYYNQNPHPLCGCTGPDASRDLPSLCKELLPYCDEKEKKQIEQLCSLFQSMEMYREFSKTMETMKDMIPGFADMSDLFSSGDPSSGSSPDIMSLLINMLTPEQQEIFQMFGGNHNDK</sequence>
<dbReference type="EMBL" id="JAOQKJ010000002">
    <property type="protein sequence ID" value="MCU6743508.1"/>
    <property type="molecule type" value="Genomic_DNA"/>
</dbReference>
<evidence type="ECO:0000313" key="2">
    <source>
        <dbReference type="Proteomes" id="UP001652432"/>
    </source>
</evidence>
<name>A0ABT2SZU4_9FIRM</name>
<protein>
    <submittedName>
        <fullName evidence="1">Uncharacterized protein</fullName>
    </submittedName>
</protein>